<dbReference type="InterPro" id="IPR021629">
    <property type="entry name" value="Mediator_Med23"/>
</dbReference>
<reference evidence="1 2" key="1">
    <citation type="submission" date="2018-11" db="EMBL/GenBank/DDBJ databases">
        <authorList>
            <consortium name="Pathogen Informatics"/>
        </authorList>
    </citation>
    <scope>NUCLEOTIDE SEQUENCE [LARGE SCALE GENOMIC DNA]</scope>
</reference>
<dbReference type="Proteomes" id="UP000281553">
    <property type="component" value="Unassembled WGS sequence"/>
</dbReference>
<sequence length="189" mass="21130">MVPIAGITLATSPGFQLNIDTLAFVSLKNAKLYPANMNTRQLPLLCSVLGQLRCRSVVIGILESITASTPQQRMISRGLEAALPTLIVELMEITEKQERLDWVLSTFEHLTDVVVQFVSDCNIHLSQVLIDLNSKLADRRWPKSRDYVMWLALNITSGFIKKNKVRQGHLVTKIPFPSKSSVKMSKALV</sequence>
<organism evidence="1 2">
    <name type="scientific">Dibothriocephalus latus</name>
    <name type="common">Fish tapeworm</name>
    <name type="synonym">Diphyllobothrium latum</name>
    <dbReference type="NCBI Taxonomy" id="60516"/>
    <lineage>
        <taxon>Eukaryota</taxon>
        <taxon>Metazoa</taxon>
        <taxon>Spiralia</taxon>
        <taxon>Lophotrochozoa</taxon>
        <taxon>Platyhelminthes</taxon>
        <taxon>Cestoda</taxon>
        <taxon>Eucestoda</taxon>
        <taxon>Diphyllobothriidea</taxon>
        <taxon>Diphyllobothriidae</taxon>
        <taxon>Dibothriocephalus</taxon>
    </lineage>
</organism>
<dbReference type="Pfam" id="PF11573">
    <property type="entry name" value="Med23"/>
    <property type="match status" value="1"/>
</dbReference>
<dbReference type="OrthoDB" id="9982951at2759"/>
<dbReference type="EMBL" id="UYRU01052192">
    <property type="protein sequence ID" value="VDN11758.1"/>
    <property type="molecule type" value="Genomic_DNA"/>
</dbReference>
<name>A0A3P7LP62_DIBLA</name>
<dbReference type="AlphaFoldDB" id="A0A3P7LP62"/>
<protein>
    <submittedName>
        <fullName evidence="1">Uncharacterized protein</fullName>
    </submittedName>
</protein>
<proteinExistence type="predicted"/>
<evidence type="ECO:0000313" key="1">
    <source>
        <dbReference type="EMBL" id="VDN11758.1"/>
    </source>
</evidence>
<accession>A0A3P7LP62</accession>
<evidence type="ECO:0000313" key="2">
    <source>
        <dbReference type="Proteomes" id="UP000281553"/>
    </source>
</evidence>
<keyword evidence="2" id="KW-1185">Reference proteome</keyword>
<gene>
    <name evidence="1" type="ORF">DILT_LOCUS7589</name>
</gene>